<dbReference type="Proteomes" id="UP000694888">
    <property type="component" value="Unplaced"/>
</dbReference>
<proteinExistence type="predicted"/>
<keyword evidence="2" id="KW-0812">Transmembrane</keyword>
<organism evidence="4 5">
    <name type="scientific">Aplysia californica</name>
    <name type="common">California sea hare</name>
    <dbReference type="NCBI Taxonomy" id="6500"/>
    <lineage>
        <taxon>Eukaryota</taxon>
        <taxon>Metazoa</taxon>
        <taxon>Spiralia</taxon>
        <taxon>Lophotrochozoa</taxon>
        <taxon>Mollusca</taxon>
        <taxon>Gastropoda</taxon>
        <taxon>Heterobranchia</taxon>
        <taxon>Euthyneura</taxon>
        <taxon>Tectipleura</taxon>
        <taxon>Aplysiida</taxon>
        <taxon>Aplysioidea</taxon>
        <taxon>Aplysiidae</taxon>
        <taxon>Aplysia</taxon>
    </lineage>
</organism>
<feature type="transmembrane region" description="Helical" evidence="2">
    <location>
        <begin position="431"/>
        <end position="452"/>
    </location>
</feature>
<dbReference type="GeneID" id="118477397"/>
<gene>
    <name evidence="5" type="primary">LOC118477397</name>
</gene>
<dbReference type="PANTHER" id="PTHR46534:SF3">
    <property type="entry name" value="IGGFC-BINDING PROTEIN-LIKE"/>
    <property type="match status" value="1"/>
</dbReference>
<dbReference type="RefSeq" id="XP_035824674.1">
    <property type="nucleotide sequence ID" value="XM_035968781.1"/>
</dbReference>
<evidence type="ECO:0000259" key="3">
    <source>
        <dbReference type="Pfam" id="PF17517"/>
    </source>
</evidence>
<keyword evidence="2" id="KW-0472">Membrane</keyword>
<evidence type="ECO:0000256" key="1">
    <source>
        <dbReference type="SAM" id="MobiDB-lite"/>
    </source>
</evidence>
<dbReference type="Pfam" id="PF17517">
    <property type="entry name" value="IgGFc_binding"/>
    <property type="match status" value="1"/>
</dbReference>
<keyword evidence="4" id="KW-1185">Reference proteome</keyword>
<evidence type="ECO:0000313" key="4">
    <source>
        <dbReference type="Proteomes" id="UP000694888"/>
    </source>
</evidence>
<protein>
    <submittedName>
        <fullName evidence="5">Uncharacterized protein LOC118477397</fullName>
    </submittedName>
</protein>
<evidence type="ECO:0000256" key="2">
    <source>
        <dbReference type="SAM" id="Phobius"/>
    </source>
</evidence>
<feature type="compositionally biased region" description="Low complexity" evidence="1">
    <location>
        <begin position="340"/>
        <end position="349"/>
    </location>
</feature>
<accession>A0ABM1VQI2</accession>
<reference evidence="5" key="1">
    <citation type="submission" date="2025-08" db="UniProtKB">
        <authorList>
            <consortium name="RefSeq"/>
        </authorList>
    </citation>
    <scope>IDENTIFICATION</scope>
</reference>
<sequence>MTTVQIRLRLVGHQSQTITFENRTYSDGEIICETLGQFQSLQLQGNGSQLTGTNIRSSKQISVLSGGRLTAINNRIFQRDGSTEQMPPLNTWGNQFLAVQTPDAITEKKYNACQNRSDILRIVAATGGTNFTVSSESVTSTQIFTLNSPGAQTDVKMDNETARISSSKPVLVAQIVCIKGYSILTPVSQYISFAKLNVGNISSLNSSILFISSDARVNDELQVGNRTVSMKSETNIRYNFTDQFQESFIQLDSRAAGFEFGGIVYSSGVNTGSLSPLPAMHIITYKECVMRRGTPGDNIDNDCDGYIDEEPCRDSVMEDKDGDGMYNEDCQKHPDITPKSTSTMTSSMDVSSSSDVIQSSASIKGSASANSDELCSCLCPSSAASLTSLSPQELEEKVSSIQKELLVDKRSVSATRRRYISAKDDRTSAHAVGYLGVAVVVSIFLGIFLLDLSTLSRDLNRLIRNCRRQD</sequence>
<feature type="region of interest" description="Disordered" evidence="1">
    <location>
        <begin position="325"/>
        <end position="349"/>
    </location>
</feature>
<feature type="domain" description="IgGFc-binding protein N-terminal" evidence="3">
    <location>
        <begin position="2"/>
        <end position="212"/>
    </location>
</feature>
<dbReference type="PANTHER" id="PTHR46534">
    <property type="entry name" value="IGGFC_BINDING DOMAIN-CONTAINING PROTEIN"/>
    <property type="match status" value="1"/>
</dbReference>
<dbReference type="InterPro" id="IPR035234">
    <property type="entry name" value="IgGFc-bd_N"/>
</dbReference>
<feature type="compositionally biased region" description="Basic and acidic residues" evidence="1">
    <location>
        <begin position="325"/>
        <end position="336"/>
    </location>
</feature>
<evidence type="ECO:0000313" key="5">
    <source>
        <dbReference type="RefSeq" id="XP_035824674.1"/>
    </source>
</evidence>
<name>A0ABM1VQI2_APLCA</name>
<keyword evidence="2" id="KW-1133">Transmembrane helix</keyword>